<keyword evidence="3" id="KW-1185">Reference proteome</keyword>
<sequence length="69" mass="7451">MSGSRERPPGQQFAVHLVEVALRVDGGGDPPVLVERLRSRGAARRVPVDPDPVQAEGMDTPHEELLSGR</sequence>
<protein>
    <submittedName>
        <fullName evidence="2">Uncharacterized protein</fullName>
    </submittedName>
</protein>
<reference evidence="2 3" key="1">
    <citation type="submission" date="2016-08" db="EMBL/GenBank/DDBJ databases">
        <title>The complete genome of Streptomyces subrutilus 10-1-1.</title>
        <authorList>
            <person name="Chen X."/>
        </authorList>
    </citation>
    <scope>NUCLEOTIDE SEQUENCE [LARGE SCALE GENOMIC DNA]</scope>
    <source>
        <strain evidence="2 3">10-1-1</strain>
    </source>
</reference>
<organism evidence="2 3">
    <name type="scientific">Streptomyces subrutilus</name>
    <dbReference type="NCBI Taxonomy" id="36818"/>
    <lineage>
        <taxon>Bacteria</taxon>
        <taxon>Bacillati</taxon>
        <taxon>Actinomycetota</taxon>
        <taxon>Actinomycetes</taxon>
        <taxon>Kitasatosporales</taxon>
        <taxon>Streptomycetaceae</taxon>
        <taxon>Streptomyces</taxon>
    </lineage>
</organism>
<comment type="caution">
    <text evidence="2">The sequence shown here is derived from an EMBL/GenBank/DDBJ whole genome shotgun (WGS) entry which is preliminary data.</text>
</comment>
<name>A0A1E5Q067_9ACTN</name>
<proteinExistence type="predicted"/>
<dbReference type="AlphaFoldDB" id="A0A1E5Q067"/>
<dbReference type="EMBL" id="MEHK01000001">
    <property type="protein sequence ID" value="OEJ35161.1"/>
    <property type="molecule type" value="Genomic_DNA"/>
</dbReference>
<accession>A0A1E5Q067</accession>
<feature type="compositionally biased region" description="Basic and acidic residues" evidence="1">
    <location>
        <begin position="59"/>
        <end position="69"/>
    </location>
</feature>
<evidence type="ECO:0000313" key="3">
    <source>
        <dbReference type="Proteomes" id="UP000095705"/>
    </source>
</evidence>
<dbReference type="Proteomes" id="UP000095705">
    <property type="component" value="Unassembled WGS sequence"/>
</dbReference>
<dbReference type="STRING" id="36818.BGK67_31030"/>
<evidence type="ECO:0000256" key="1">
    <source>
        <dbReference type="SAM" id="MobiDB-lite"/>
    </source>
</evidence>
<evidence type="ECO:0000313" key="2">
    <source>
        <dbReference type="EMBL" id="OEJ35161.1"/>
    </source>
</evidence>
<feature type="region of interest" description="Disordered" evidence="1">
    <location>
        <begin position="41"/>
        <end position="69"/>
    </location>
</feature>
<gene>
    <name evidence="2" type="ORF">BGK67_31030</name>
</gene>